<protein>
    <recommendedName>
        <fullName evidence="3">RNase H type-1 domain-containing protein</fullName>
    </recommendedName>
</protein>
<evidence type="ECO:0000313" key="1">
    <source>
        <dbReference type="EMBL" id="MBA0550869.1"/>
    </source>
</evidence>
<proteinExistence type="predicted"/>
<sequence length="101" mass="11475">MEGKKITRQSTHITWNPSLRATMKINFDATFDGNNARSALGVVVRNVQGRIDFQYVPKTTNHLTHLIATESMRRGEEAYCEGDVPGFVKKTLDQRRPRALD</sequence>
<comment type="caution">
    <text evidence="1">The sequence shown here is derived from an EMBL/GenBank/DDBJ whole genome shotgun (WGS) entry which is preliminary data.</text>
</comment>
<dbReference type="AlphaFoldDB" id="A0A7J8LER3"/>
<dbReference type="Proteomes" id="UP000593572">
    <property type="component" value="Unassembled WGS sequence"/>
</dbReference>
<reference evidence="1 2" key="1">
    <citation type="journal article" date="2019" name="Genome Biol. Evol.">
        <title>Insights into the evolution of the New World diploid cottons (Gossypium, subgenus Houzingenia) based on genome sequencing.</title>
        <authorList>
            <person name="Grover C.E."/>
            <person name="Arick M.A. 2nd"/>
            <person name="Thrash A."/>
            <person name="Conover J.L."/>
            <person name="Sanders W.S."/>
            <person name="Peterson D.G."/>
            <person name="Frelichowski J.E."/>
            <person name="Scheffler J.A."/>
            <person name="Scheffler B.E."/>
            <person name="Wendel J.F."/>
        </authorList>
    </citation>
    <scope>NUCLEOTIDE SEQUENCE [LARGE SCALE GENOMIC DNA]</scope>
    <source>
        <strain evidence="1">157</strain>
        <tissue evidence="1">Leaf</tissue>
    </source>
</reference>
<accession>A0A7J8LER3</accession>
<gene>
    <name evidence="1" type="ORF">Golob_021779</name>
</gene>
<organism evidence="1 2">
    <name type="scientific">Gossypium lobatum</name>
    <dbReference type="NCBI Taxonomy" id="34289"/>
    <lineage>
        <taxon>Eukaryota</taxon>
        <taxon>Viridiplantae</taxon>
        <taxon>Streptophyta</taxon>
        <taxon>Embryophyta</taxon>
        <taxon>Tracheophyta</taxon>
        <taxon>Spermatophyta</taxon>
        <taxon>Magnoliopsida</taxon>
        <taxon>eudicotyledons</taxon>
        <taxon>Gunneridae</taxon>
        <taxon>Pentapetalae</taxon>
        <taxon>rosids</taxon>
        <taxon>malvids</taxon>
        <taxon>Malvales</taxon>
        <taxon>Malvaceae</taxon>
        <taxon>Malvoideae</taxon>
        <taxon>Gossypium</taxon>
    </lineage>
</organism>
<evidence type="ECO:0000313" key="2">
    <source>
        <dbReference type="Proteomes" id="UP000593572"/>
    </source>
</evidence>
<name>A0A7J8LER3_9ROSI</name>
<dbReference type="EMBL" id="JABEZX010000002">
    <property type="protein sequence ID" value="MBA0550869.1"/>
    <property type="molecule type" value="Genomic_DNA"/>
</dbReference>
<keyword evidence="2" id="KW-1185">Reference proteome</keyword>
<evidence type="ECO:0008006" key="3">
    <source>
        <dbReference type="Google" id="ProtNLM"/>
    </source>
</evidence>